<dbReference type="InterPro" id="IPR037069">
    <property type="entry name" value="AcylCoA_DH/ox_N_sf"/>
</dbReference>
<dbReference type="Gene3D" id="2.40.110.10">
    <property type="entry name" value="Butyryl-CoA Dehydrogenase, subunit A, domain 2"/>
    <property type="match status" value="1"/>
</dbReference>
<dbReference type="SUPFAM" id="SSF47203">
    <property type="entry name" value="Acyl-CoA dehydrogenase C-terminal domain-like"/>
    <property type="match status" value="1"/>
</dbReference>
<dbReference type="EMBL" id="QEKO01000003">
    <property type="protein sequence ID" value="PVY61624.1"/>
    <property type="molecule type" value="Genomic_DNA"/>
</dbReference>
<dbReference type="InterPro" id="IPR046373">
    <property type="entry name" value="Acyl-CoA_Oxase/DH_mid-dom_sf"/>
</dbReference>
<dbReference type="AlphaFoldDB" id="A0A2U1CKW4"/>
<dbReference type="PROSITE" id="PS00073">
    <property type="entry name" value="ACYL_COA_DH_2"/>
    <property type="match status" value="1"/>
</dbReference>
<feature type="domain" description="Acyl-CoA dehydrogenase C-terminal" evidence="2">
    <location>
        <begin position="260"/>
        <end position="395"/>
    </location>
</feature>
<gene>
    <name evidence="3" type="ORF">C7440_2353</name>
</gene>
<accession>A0A2U1CKW4</accession>
<dbReference type="Proteomes" id="UP000246145">
    <property type="component" value="Unassembled WGS sequence"/>
</dbReference>
<proteinExistence type="predicted"/>
<dbReference type="PIRSF" id="PIRSF016578">
    <property type="entry name" value="HsaA"/>
    <property type="match status" value="1"/>
</dbReference>
<dbReference type="GO" id="GO:0005737">
    <property type="term" value="C:cytoplasm"/>
    <property type="evidence" value="ECO:0007669"/>
    <property type="project" value="TreeGrafter"/>
</dbReference>
<evidence type="ECO:0000313" key="4">
    <source>
        <dbReference type="Proteomes" id="UP000246145"/>
    </source>
</evidence>
<dbReference type="PANTHER" id="PTHR48083:SF19">
    <property type="entry name" value="FLAVIN-DEPENDENT MONOOXYGENASE, OXYGENASE SUBUNIT HSAA"/>
    <property type="match status" value="1"/>
</dbReference>
<dbReference type="GO" id="GO:0050660">
    <property type="term" value="F:flavin adenine dinucleotide binding"/>
    <property type="evidence" value="ECO:0007669"/>
    <property type="project" value="InterPro"/>
</dbReference>
<dbReference type="InterPro" id="IPR006089">
    <property type="entry name" value="Acyl-CoA_DH_CS"/>
</dbReference>
<comment type="caution">
    <text evidence="3">The sequence shown here is derived from an EMBL/GenBank/DDBJ whole genome shotgun (WGS) entry which is preliminary data.</text>
</comment>
<dbReference type="Pfam" id="PF08028">
    <property type="entry name" value="Acyl-CoA_dh_2"/>
    <property type="match status" value="1"/>
</dbReference>
<dbReference type="SUPFAM" id="SSF56645">
    <property type="entry name" value="Acyl-CoA dehydrogenase NM domain-like"/>
    <property type="match status" value="1"/>
</dbReference>
<dbReference type="PANTHER" id="PTHR48083">
    <property type="entry name" value="MEDIUM-CHAIN SPECIFIC ACYL-COA DEHYDROGENASE, MITOCHONDRIAL-RELATED"/>
    <property type="match status" value="1"/>
</dbReference>
<keyword evidence="4" id="KW-1185">Reference proteome</keyword>
<dbReference type="RefSeq" id="WP_116518655.1">
    <property type="nucleotide sequence ID" value="NZ_JACCEX010000003.1"/>
</dbReference>
<organism evidence="3 4">
    <name type="scientific">Pusillimonas noertemannii</name>
    <dbReference type="NCBI Taxonomy" id="305977"/>
    <lineage>
        <taxon>Bacteria</taxon>
        <taxon>Pseudomonadati</taxon>
        <taxon>Pseudomonadota</taxon>
        <taxon>Betaproteobacteria</taxon>
        <taxon>Burkholderiales</taxon>
        <taxon>Alcaligenaceae</taxon>
        <taxon>Pusillimonas</taxon>
    </lineage>
</organism>
<dbReference type="Gene3D" id="1.10.540.10">
    <property type="entry name" value="Acyl-CoA dehydrogenase/oxidase, N-terminal domain"/>
    <property type="match status" value="1"/>
</dbReference>
<evidence type="ECO:0000259" key="2">
    <source>
        <dbReference type="Pfam" id="PF08028"/>
    </source>
</evidence>
<evidence type="ECO:0000313" key="3">
    <source>
        <dbReference type="EMBL" id="PVY61624.1"/>
    </source>
</evidence>
<sequence>MKAEAVLFDRAPEQADSISGATRSEFSELLERARALAPIVRERAEQTERDRRVSADVTTLLKQAGLYRAVQPRRFGGYELELENLRQLAFEVGQGCTSTGWCYGLSAANAWTMGMFPLQAQEDVWGADADCLLAACIAPTGKARCVEGGFRVRGRWGFASNCDNADWLALGTLVDEGEGRPPRPMYLLLPRADCRIIDNWHTVGLAGTGSKDIVIDEEVFVPSHRSAGFAELLGQEAPGALVNSGGLYRIPFLSGFPPLLANPAVAALRGAVDEFIEHVAMRATRGAFAGGGSTIAQFGHVQTAVAEAEAAIDAAQLILQRDLRLASELSAADVKISTEQRIEFRRGHAYAVRLCVQAVNGLYDVVGGTGIHLDNGIQRAWRDINAVAHHISVNWNAVSTMVGQQRLGLPPRGQY</sequence>
<dbReference type="GO" id="GO:0033539">
    <property type="term" value="P:fatty acid beta-oxidation using acyl-CoA dehydrogenase"/>
    <property type="evidence" value="ECO:0007669"/>
    <property type="project" value="TreeGrafter"/>
</dbReference>
<protein>
    <submittedName>
        <fullName evidence="3">Alkylation response protein AidB-like acyl-CoA dehydrogenase</fullName>
    </submittedName>
</protein>
<dbReference type="InterPro" id="IPR036250">
    <property type="entry name" value="AcylCo_DH-like_C"/>
</dbReference>
<name>A0A2U1CKW4_9BURK</name>
<evidence type="ECO:0000256" key="1">
    <source>
        <dbReference type="ARBA" id="ARBA00023002"/>
    </source>
</evidence>
<dbReference type="InterPro" id="IPR013107">
    <property type="entry name" value="Acyl-CoA_DH_C"/>
</dbReference>
<dbReference type="InterPro" id="IPR050741">
    <property type="entry name" value="Acyl-CoA_dehydrogenase"/>
</dbReference>
<dbReference type="GO" id="GO:0003995">
    <property type="term" value="F:acyl-CoA dehydrogenase activity"/>
    <property type="evidence" value="ECO:0007669"/>
    <property type="project" value="InterPro"/>
</dbReference>
<dbReference type="Gene3D" id="1.20.140.10">
    <property type="entry name" value="Butyryl-CoA Dehydrogenase, subunit A, domain 3"/>
    <property type="match status" value="1"/>
</dbReference>
<keyword evidence="1" id="KW-0560">Oxidoreductase</keyword>
<dbReference type="OrthoDB" id="7316074at2"/>
<reference evidence="3 4" key="1">
    <citation type="submission" date="2018-04" db="EMBL/GenBank/DDBJ databases">
        <title>Genomic Encyclopedia of Type Strains, Phase IV (KMG-IV): sequencing the most valuable type-strain genomes for metagenomic binning, comparative biology and taxonomic classification.</title>
        <authorList>
            <person name="Goeker M."/>
        </authorList>
    </citation>
    <scope>NUCLEOTIDE SEQUENCE [LARGE SCALE GENOMIC DNA]</scope>
    <source>
        <strain evidence="3 4">DSM 10065</strain>
    </source>
</reference>
<dbReference type="GO" id="GO:0016712">
    <property type="term" value="F:oxidoreductase activity, acting on paired donors, with incorporation or reduction of molecular oxygen, reduced flavin or flavoprotein as one donor, and incorporation of one atom of oxygen"/>
    <property type="evidence" value="ECO:0007669"/>
    <property type="project" value="TreeGrafter"/>
</dbReference>
<dbReference type="InterPro" id="IPR009100">
    <property type="entry name" value="AcylCoA_DH/oxidase_NM_dom_sf"/>
</dbReference>